<organism evidence="1 2">
    <name type="scientific">Cichorium intybus</name>
    <name type="common">Chicory</name>
    <dbReference type="NCBI Taxonomy" id="13427"/>
    <lineage>
        <taxon>Eukaryota</taxon>
        <taxon>Viridiplantae</taxon>
        <taxon>Streptophyta</taxon>
        <taxon>Embryophyta</taxon>
        <taxon>Tracheophyta</taxon>
        <taxon>Spermatophyta</taxon>
        <taxon>Magnoliopsida</taxon>
        <taxon>eudicotyledons</taxon>
        <taxon>Gunneridae</taxon>
        <taxon>Pentapetalae</taxon>
        <taxon>asterids</taxon>
        <taxon>campanulids</taxon>
        <taxon>Asterales</taxon>
        <taxon>Asteraceae</taxon>
        <taxon>Cichorioideae</taxon>
        <taxon>Cichorieae</taxon>
        <taxon>Cichoriinae</taxon>
        <taxon>Cichorium</taxon>
    </lineage>
</organism>
<evidence type="ECO:0000313" key="2">
    <source>
        <dbReference type="Proteomes" id="UP001055811"/>
    </source>
</evidence>
<reference evidence="1 2" key="2">
    <citation type="journal article" date="2022" name="Mol. Ecol. Resour.">
        <title>The genomes of chicory, endive, great burdock and yacon provide insights into Asteraceae paleo-polyploidization history and plant inulin production.</title>
        <authorList>
            <person name="Fan W."/>
            <person name="Wang S."/>
            <person name="Wang H."/>
            <person name="Wang A."/>
            <person name="Jiang F."/>
            <person name="Liu H."/>
            <person name="Zhao H."/>
            <person name="Xu D."/>
            <person name="Zhang Y."/>
        </authorList>
    </citation>
    <scope>NUCLEOTIDE SEQUENCE [LARGE SCALE GENOMIC DNA]</scope>
    <source>
        <strain evidence="2">cv. Punajuju</strain>
        <tissue evidence="1">Leaves</tissue>
    </source>
</reference>
<dbReference type="Proteomes" id="UP001055811">
    <property type="component" value="Linkage Group LG01"/>
</dbReference>
<comment type="caution">
    <text evidence="1">The sequence shown here is derived from an EMBL/GenBank/DDBJ whole genome shotgun (WGS) entry which is preliminary data.</text>
</comment>
<keyword evidence="2" id="KW-1185">Reference proteome</keyword>
<sequence>MEKRTPFFLSRLLRSPQNSKIGEQKGWENTSDETRFGGWGSSPGSTSSGAIAKDWADEPPNNHYNGWGSGSDPGSVHRSPTPQTSSNRWAYDSSPNGKSATREASSNGWMTDDLPVSEPIRRRSRPVNFESFPPPSVPSAPLLPDEGFNEQHVANTSDHPCFDYVKKDVVSGNGSEHGDGSCVVCWEAPVEGTCVPCGHMASCMPCLREIESKQGTCPVCRAKIDKVMRIYAIST</sequence>
<protein>
    <submittedName>
        <fullName evidence="1">Uncharacterized protein</fullName>
    </submittedName>
</protein>
<name>A0ACB9GYP5_CICIN</name>
<dbReference type="EMBL" id="CM042009">
    <property type="protein sequence ID" value="KAI3787827.1"/>
    <property type="molecule type" value="Genomic_DNA"/>
</dbReference>
<proteinExistence type="predicted"/>
<accession>A0ACB9GYP5</accession>
<reference evidence="2" key="1">
    <citation type="journal article" date="2022" name="Mol. Ecol. Resour.">
        <title>The genomes of chicory, endive, great burdock and yacon provide insights into Asteraceae palaeo-polyploidization history and plant inulin production.</title>
        <authorList>
            <person name="Fan W."/>
            <person name="Wang S."/>
            <person name="Wang H."/>
            <person name="Wang A."/>
            <person name="Jiang F."/>
            <person name="Liu H."/>
            <person name="Zhao H."/>
            <person name="Xu D."/>
            <person name="Zhang Y."/>
        </authorList>
    </citation>
    <scope>NUCLEOTIDE SEQUENCE [LARGE SCALE GENOMIC DNA]</scope>
    <source>
        <strain evidence="2">cv. Punajuju</strain>
    </source>
</reference>
<gene>
    <name evidence="1" type="ORF">L2E82_00282</name>
</gene>
<evidence type="ECO:0000313" key="1">
    <source>
        <dbReference type="EMBL" id="KAI3787827.1"/>
    </source>
</evidence>